<name>A0ABS2F929_9BACE</name>
<organism evidence="2 3">
    <name type="scientific">Bacteroides caecicola</name>
    <dbReference type="NCBI Taxonomy" id="1462569"/>
    <lineage>
        <taxon>Bacteria</taxon>
        <taxon>Pseudomonadati</taxon>
        <taxon>Bacteroidota</taxon>
        <taxon>Bacteroidia</taxon>
        <taxon>Bacteroidales</taxon>
        <taxon>Bacteroidaceae</taxon>
        <taxon>Bacteroides</taxon>
    </lineage>
</organism>
<sequence length="332" mass="38109">MVRLLLLLCVFMFFSCTRNLSTEKYQKSRDKVENVHNRVEEFDTDSVLIGNYARMYTLDDYLLIADHRGYNKLIHIFDKNSFCHLASTAPLGPGPSEITVLGHVAIDEKRRKFYVSDHGKQKIFSYDIDSVLVNPDYIPEVKLTIDHTNFPSEYEYINDTLCIGRTIAPSGVNDYVPSVSRWNMQTGKIVPISYNHPEIRHKRITYASSQRYGLIAELYSNYDLLTISDFNGNLKCNVYGPSWGESTHNHYYGEGFFDNSNHLIVSYSGGDNNTDAYYPTRLFVFGLDGAYIKTLNVGYKINSISYDDKANRLYLNLNDEIQFGYLDLDGLI</sequence>
<evidence type="ECO:0000313" key="3">
    <source>
        <dbReference type="Proteomes" id="UP000782117"/>
    </source>
</evidence>
<keyword evidence="1" id="KW-0732">Signal</keyword>
<feature type="signal peptide" evidence="1">
    <location>
        <begin position="1"/>
        <end position="20"/>
    </location>
</feature>
<keyword evidence="3" id="KW-1185">Reference proteome</keyword>
<dbReference type="SUPFAM" id="SSF75011">
    <property type="entry name" value="3-carboxy-cis,cis-mucoante lactonizing enzyme"/>
    <property type="match status" value="1"/>
</dbReference>
<proteinExistence type="predicted"/>
<feature type="chain" id="PRO_5045323056" evidence="1">
    <location>
        <begin position="21"/>
        <end position="332"/>
    </location>
</feature>
<protein>
    <submittedName>
        <fullName evidence="2">6-bladed beta-propeller</fullName>
    </submittedName>
</protein>
<evidence type="ECO:0000256" key="1">
    <source>
        <dbReference type="SAM" id="SignalP"/>
    </source>
</evidence>
<comment type="caution">
    <text evidence="2">The sequence shown here is derived from an EMBL/GenBank/DDBJ whole genome shotgun (WGS) entry which is preliminary data.</text>
</comment>
<dbReference type="PROSITE" id="PS51257">
    <property type="entry name" value="PROKAR_LIPOPROTEIN"/>
    <property type="match status" value="1"/>
</dbReference>
<dbReference type="EMBL" id="JACJKJ010000006">
    <property type="protein sequence ID" value="MBM6806264.1"/>
    <property type="molecule type" value="Genomic_DNA"/>
</dbReference>
<accession>A0ABS2F929</accession>
<gene>
    <name evidence="2" type="ORF">H6A24_07095</name>
</gene>
<evidence type="ECO:0000313" key="2">
    <source>
        <dbReference type="EMBL" id="MBM6806264.1"/>
    </source>
</evidence>
<dbReference type="Pfam" id="PF17170">
    <property type="entry name" value="DUF5128"/>
    <property type="match status" value="1"/>
</dbReference>
<dbReference type="Proteomes" id="UP000782117">
    <property type="component" value="Unassembled WGS sequence"/>
</dbReference>
<reference evidence="2 3" key="1">
    <citation type="journal article" date="2021" name="Sci. Rep.">
        <title>The distribution of antibiotic resistance genes in chicken gut microbiota commensals.</title>
        <authorList>
            <person name="Juricova H."/>
            <person name="Matiasovicova J."/>
            <person name="Kubasova T."/>
            <person name="Cejkova D."/>
            <person name="Rychlik I."/>
        </authorList>
    </citation>
    <scope>NUCLEOTIDE SEQUENCE [LARGE SCALE GENOMIC DNA]</scope>
    <source>
        <strain evidence="2 3">An768</strain>
    </source>
</reference>